<organism evidence="1 2">
    <name type="scientific">Eubacterium plexicaudatum ASF492</name>
    <dbReference type="NCBI Taxonomy" id="1235802"/>
    <lineage>
        <taxon>Bacteria</taxon>
        <taxon>Bacillati</taxon>
        <taxon>Bacillota</taxon>
        <taxon>Clostridia</taxon>
        <taxon>Eubacteriales</taxon>
        <taxon>Eubacteriaceae</taxon>
        <taxon>Eubacterium</taxon>
    </lineage>
</organism>
<reference evidence="1 2" key="1">
    <citation type="journal article" date="2014" name="Genome Announc.">
        <title>Draft genome sequences of the altered schaedler flora, a defined bacterial community from gnotobiotic mice.</title>
        <authorList>
            <person name="Wannemuehler M.J."/>
            <person name="Overstreet A.M."/>
            <person name="Ward D.V."/>
            <person name="Phillips G.J."/>
        </authorList>
    </citation>
    <scope>NUCLEOTIDE SEQUENCE [LARGE SCALE GENOMIC DNA]</scope>
    <source>
        <strain evidence="1 2">ASF492</strain>
    </source>
</reference>
<evidence type="ECO:0000313" key="2">
    <source>
        <dbReference type="Proteomes" id="UP000012589"/>
    </source>
</evidence>
<dbReference type="EMBL" id="AQFT01000149">
    <property type="protein sequence ID" value="EMZ20136.1"/>
    <property type="molecule type" value="Genomic_DNA"/>
</dbReference>
<dbReference type="Proteomes" id="UP000012589">
    <property type="component" value="Unassembled WGS sequence"/>
</dbReference>
<accession>N1ZW59</accession>
<protein>
    <submittedName>
        <fullName evidence="1">Uncharacterized protein</fullName>
    </submittedName>
</protein>
<evidence type="ECO:0000313" key="1">
    <source>
        <dbReference type="EMBL" id="EMZ20136.1"/>
    </source>
</evidence>
<sequence>MFPGIIAKLFSGILQENVIKFKRKKGIYTKWKLIF</sequence>
<comment type="caution">
    <text evidence="1">The sequence shown here is derived from an EMBL/GenBank/DDBJ whole genome shotgun (WGS) entry which is preliminary data.</text>
</comment>
<dbReference type="STRING" id="1235802.C823_05124"/>
<proteinExistence type="predicted"/>
<dbReference type="AlphaFoldDB" id="N1ZW59"/>
<name>N1ZW59_9FIRM</name>
<dbReference type="HOGENOM" id="CLU_3365025_0_0_9"/>
<gene>
    <name evidence="1" type="ORF">C823_05124</name>
</gene>
<keyword evidence="2" id="KW-1185">Reference proteome</keyword>